<comment type="caution">
    <text evidence="3">The sequence shown here is derived from an EMBL/GenBank/DDBJ whole genome shotgun (WGS) entry which is preliminary data.</text>
</comment>
<dbReference type="EMBL" id="FXUG01000009">
    <property type="protein sequence ID" value="SMP65458.1"/>
    <property type="molecule type" value="Genomic_DNA"/>
</dbReference>
<accession>A0ABY1QB52</accession>
<reference evidence="3 4" key="1">
    <citation type="submission" date="2017-05" db="EMBL/GenBank/DDBJ databases">
        <authorList>
            <person name="Varghese N."/>
            <person name="Submissions S."/>
        </authorList>
    </citation>
    <scope>NUCLEOTIDE SEQUENCE [LARGE SCALE GENOMIC DNA]</scope>
    <source>
        <strain evidence="3 4">DSM 25457</strain>
    </source>
</reference>
<proteinExistence type="predicted"/>
<dbReference type="PANTHER" id="PTHR34978:SF3">
    <property type="entry name" value="SLR0241 PROTEIN"/>
    <property type="match status" value="1"/>
</dbReference>
<evidence type="ECO:0000313" key="3">
    <source>
        <dbReference type="EMBL" id="SMP65458.1"/>
    </source>
</evidence>
<name>A0ABY1QB52_9BACT</name>
<sequence>MDTRFAFEVGTTLCFQITIVVATTFALQRWVIDSRLSCRLWTTCFVSIIALVTAAFLLPHRRLLHFPSGVSRESVVNLVVWQGRIVVGFLIVWGLGLALSILKRAILCIGLVRFLKFRCHAIDHTALLQRVGIAADSLPNLAILTSSEIRGPFCWQLQKPVIVLPTSLLDEDETTLRHVLAHELEHLRTQHPMQHFLQGVCSTLFWFHPLVWSAARGAELTREFLCDEVAARTTGKFSAYLRTLAKVAEQCNGGSCTDVPAGTLAFGNRRSALIRRSENLVKLAKADPKQNRFRAVVGIGMLVLVSIFIQQIWIPTNALASGRSEWSPWPTWTATALHHFNLHVRDFERFEDRTQLHEWIAEDN</sequence>
<organism evidence="3 4">
    <name type="scientific">Neorhodopirellula lusitana</name>
    <dbReference type="NCBI Taxonomy" id="445327"/>
    <lineage>
        <taxon>Bacteria</taxon>
        <taxon>Pseudomonadati</taxon>
        <taxon>Planctomycetota</taxon>
        <taxon>Planctomycetia</taxon>
        <taxon>Pirellulales</taxon>
        <taxon>Pirellulaceae</taxon>
        <taxon>Neorhodopirellula</taxon>
    </lineage>
</organism>
<dbReference type="InterPro" id="IPR008756">
    <property type="entry name" value="Peptidase_M56"/>
</dbReference>
<feature type="transmembrane region" description="Helical" evidence="1">
    <location>
        <begin position="39"/>
        <end position="58"/>
    </location>
</feature>
<dbReference type="CDD" id="cd07341">
    <property type="entry name" value="M56_BlaR1_MecR1_like"/>
    <property type="match status" value="1"/>
</dbReference>
<dbReference type="Gene3D" id="3.30.2010.10">
    <property type="entry name" value="Metalloproteases ('zincins'), catalytic domain"/>
    <property type="match status" value="1"/>
</dbReference>
<evidence type="ECO:0000313" key="4">
    <source>
        <dbReference type="Proteomes" id="UP001158067"/>
    </source>
</evidence>
<gene>
    <name evidence="3" type="ORF">SAMN06265222_10951</name>
</gene>
<keyword evidence="1" id="KW-0472">Membrane</keyword>
<dbReference type="PANTHER" id="PTHR34978">
    <property type="entry name" value="POSSIBLE SENSOR-TRANSDUCER PROTEIN BLAR"/>
    <property type="match status" value="1"/>
</dbReference>
<dbReference type="Proteomes" id="UP001158067">
    <property type="component" value="Unassembled WGS sequence"/>
</dbReference>
<evidence type="ECO:0000259" key="2">
    <source>
        <dbReference type="Pfam" id="PF05569"/>
    </source>
</evidence>
<keyword evidence="1" id="KW-0812">Transmembrane</keyword>
<evidence type="ECO:0000256" key="1">
    <source>
        <dbReference type="SAM" id="Phobius"/>
    </source>
</evidence>
<feature type="transmembrane region" description="Helical" evidence="1">
    <location>
        <begin position="6"/>
        <end position="27"/>
    </location>
</feature>
<dbReference type="Pfam" id="PF05569">
    <property type="entry name" value="Peptidase_M56"/>
    <property type="match status" value="1"/>
</dbReference>
<keyword evidence="1" id="KW-1133">Transmembrane helix</keyword>
<feature type="domain" description="Peptidase M56" evidence="2">
    <location>
        <begin position="76"/>
        <end position="250"/>
    </location>
</feature>
<feature type="transmembrane region" description="Helical" evidence="1">
    <location>
        <begin position="295"/>
        <end position="314"/>
    </location>
</feature>
<dbReference type="InterPro" id="IPR052173">
    <property type="entry name" value="Beta-lactam_resp_regulator"/>
</dbReference>
<feature type="transmembrane region" description="Helical" evidence="1">
    <location>
        <begin position="78"/>
        <end position="102"/>
    </location>
</feature>
<protein>
    <submittedName>
        <fullName evidence="3">BlaR1 peptidase M56</fullName>
    </submittedName>
</protein>
<keyword evidence="4" id="KW-1185">Reference proteome</keyword>